<name>A0AAV7P8W4_PLEWA</name>
<feature type="region of interest" description="Disordered" evidence="1">
    <location>
        <begin position="1"/>
        <end position="21"/>
    </location>
</feature>
<organism evidence="2 3">
    <name type="scientific">Pleurodeles waltl</name>
    <name type="common">Iberian ribbed newt</name>
    <dbReference type="NCBI Taxonomy" id="8319"/>
    <lineage>
        <taxon>Eukaryota</taxon>
        <taxon>Metazoa</taxon>
        <taxon>Chordata</taxon>
        <taxon>Craniata</taxon>
        <taxon>Vertebrata</taxon>
        <taxon>Euteleostomi</taxon>
        <taxon>Amphibia</taxon>
        <taxon>Batrachia</taxon>
        <taxon>Caudata</taxon>
        <taxon>Salamandroidea</taxon>
        <taxon>Salamandridae</taxon>
        <taxon>Pleurodelinae</taxon>
        <taxon>Pleurodeles</taxon>
    </lineage>
</organism>
<gene>
    <name evidence="2" type="ORF">NDU88_000662</name>
</gene>
<dbReference type="EMBL" id="JANPWB010000011">
    <property type="protein sequence ID" value="KAJ1122158.1"/>
    <property type="molecule type" value="Genomic_DNA"/>
</dbReference>
<proteinExistence type="predicted"/>
<dbReference type="AlphaFoldDB" id="A0AAV7P8W4"/>
<evidence type="ECO:0000313" key="3">
    <source>
        <dbReference type="Proteomes" id="UP001066276"/>
    </source>
</evidence>
<keyword evidence="3" id="KW-1185">Reference proteome</keyword>
<comment type="caution">
    <text evidence="2">The sequence shown here is derived from an EMBL/GenBank/DDBJ whole genome shotgun (WGS) entry which is preliminary data.</text>
</comment>
<sequence>MSQSDEEPLAHSTGASASHRAVSCLSNSITYSRAAYSAPPCYCTCDGQPRCPRGWLRRSCASTTLLCLGGARRGHTGRRASAAANWTGRTVNYMKERICSLMNLS</sequence>
<reference evidence="2" key="1">
    <citation type="journal article" date="2022" name="bioRxiv">
        <title>Sequencing and chromosome-scale assembly of the giantPleurodeles waltlgenome.</title>
        <authorList>
            <person name="Brown T."/>
            <person name="Elewa A."/>
            <person name="Iarovenko S."/>
            <person name="Subramanian E."/>
            <person name="Araus A.J."/>
            <person name="Petzold A."/>
            <person name="Susuki M."/>
            <person name="Suzuki K.-i.T."/>
            <person name="Hayashi T."/>
            <person name="Toyoda A."/>
            <person name="Oliveira C."/>
            <person name="Osipova E."/>
            <person name="Leigh N.D."/>
            <person name="Simon A."/>
            <person name="Yun M.H."/>
        </authorList>
    </citation>
    <scope>NUCLEOTIDE SEQUENCE</scope>
    <source>
        <strain evidence="2">20211129_DDA</strain>
        <tissue evidence="2">Liver</tissue>
    </source>
</reference>
<dbReference type="Proteomes" id="UP001066276">
    <property type="component" value="Chromosome 7"/>
</dbReference>
<evidence type="ECO:0000256" key="1">
    <source>
        <dbReference type="SAM" id="MobiDB-lite"/>
    </source>
</evidence>
<accession>A0AAV7P8W4</accession>
<protein>
    <submittedName>
        <fullName evidence="2">Uncharacterized protein</fullName>
    </submittedName>
</protein>
<evidence type="ECO:0000313" key="2">
    <source>
        <dbReference type="EMBL" id="KAJ1122158.1"/>
    </source>
</evidence>